<dbReference type="Proteomes" id="UP000322084">
    <property type="component" value="Unassembled WGS sequence"/>
</dbReference>
<evidence type="ECO:0000313" key="5">
    <source>
        <dbReference type="EMBL" id="GEQ99135.1"/>
    </source>
</evidence>
<evidence type="ECO:0000256" key="3">
    <source>
        <dbReference type="ARBA" id="ARBA00023163"/>
    </source>
</evidence>
<keyword evidence="8" id="KW-1185">Reference proteome</keyword>
<dbReference type="Proteomes" id="UP000325187">
    <property type="component" value="Unassembled WGS sequence"/>
</dbReference>
<dbReference type="GO" id="GO:0000976">
    <property type="term" value="F:transcription cis-regulatory region binding"/>
    <property type="evidence" value="ECO:0007669"/>
    <property type="project" value="TreeGrafter"/>
</dbReference>
<comment type="caution">
    <text evidence="6">The sequence shown here is derived from an EMBL/GenBank/DDBJ whole genome shotgun (WGS) entry which is preliminary data.</text>
</comment>
<accession>A0A5A7N2S2</accession>
<name>A0A5A7N2S2_9PROT</name>
<feature type="domain" description="HTH araC/xylS-type" evidence="4">
    <location>
        <begin position="252"/>
        <end position="349"/>
    </location>
</feature>
<sequence>MARTLRFDGEYTVPIMTLKSLSTMTTASGDVVVRIMRNLGLPQNLELAGPEDEIDLADYFRVLEQVSREIGDETCRLSQRSLMPGSTHFVWSSAASEGDLRAAMKRVAQAYNMLHGGHYNYVREDAKSITYLIDDRGFPYTRQDEQDYIHVFLECVLIFLHCTLILLTGDDLDGKLHKVWTRRPRPKGHRAHLEFFGVPVRWNAGTYALSYDISAAGLRVTGSPTGLPAENAVYRKIVDLIETRGLKKPMRLSVADRVHAQLETGIYEQSQIARALGMSVATLRRRLADEGVDFRSLKQKALDDRAKTLLRQGYDLAEIAELLDYADFRSFTRAFKAQNGVTPAQYTQG</sequence>
<dbReference type="PROSITE" id="PS01124">
    <property type="entry name" value="HTH_ARAC_FAMILY_2"/>
    <property type="match status" value="1"/>
</dbReference>
<dbReference type="InterPro" id="IPR018060">
    <property type="entry name" value="HTH_AraC"/>
</dbReference>
<dbReference type="PANTHER" id="PTHR47894">
    <property type="entry name" value="HTH-TYPE TRANSCRIPTIONAL REGULATOR GADX"/>
    <property type="match status" value="1"/>
</dbReference>
<keyword evidence="2" id="KW-0238">DNA-binding</keyword>
<dbReference type="EMBL" id="BKCM01000015">
    <property type="protein sequence ID" value="GER01994.1"/>
    <property type="molecule type" value="Genomic_DNA"/>
</dbReference>
<reference evidence="7 8" key="1">
    <citation type="submission" date="2019-09" db="EMBL/GenBank/DDBJ databases">
        <title>NBRP : Genome information of microbial organism related human and environment.</title>
        <authorList>
            <person name="Hattori M."/>
            <person name="Oshima K."/>
            <person name="Inaba H."/>
            <person name="Suda W."/>
            <person name="Sakamoto M."/>
            <person name="Iino T."/>
            <person name="Kitahara M."/>
            <person name="Oshida Y."/>
            <person name="Iida T."/>
            <person name="Kudo T."/>
            <person name="Itoh T."/>
            <person name="Ohkuma M."/>
        </authorList>
    </citation>
    <scope>NUCLEOTIDE SEQUENCE [LARGE SCALE GENOMIC DNA]</scope>
    <source>
        <strain evidence="5 7">Hi-2</strain>
        <strain evidence="6 8">Mie-1</strain>
    </source>
</reference>
<dbReference type="RefSeq" id="WP_150001280.1">
    <property type="nucleotide sequence ID" value="NZ_BKCL01000013.1"/>
</dbReference>
<dbReference type="GO" id="GO:0003700">
    <property type="term" value="F:DNA-binding transcription factor activity"/>
    <property type="evidence" value="ECO:0007669"/>
    <property type="project" value="InterPro"/>
</dbReference>
<proteinExistence type="predicted"/>
<dbReference type="GO" id="GO:0005829">
    <property type="term" value="C:cytosol"/>
    <property type="evidence" value="ECO:0007669"/>
    <property type="project" value="TreeGrafter"/>
</dbReference>
<accession>A0A5A7MWA2</accession>
<dbReference type="Pfam" id="PF12833">
    <property type="entry name" value="HTH_18"/>
    <property type="match status" value="1"/>
</dbReference>
<dbReference type="InterPro" id="IPR032687">
    <property type="entry name" value="AraC-type_N"/>
</dbReference>
<protein>
    <recommendedName>
        <fullName evidence="4">HTH araC/xylS-type domain-containing protein</fullName>
    </recommendedName>
</protein>
<dbReference type="EMBL" id="BKCL01000013">
    <property type="protein sequence ID" value="GEQ99135.1"/>
    <property type="molecule type" value="Genomic_DNA"/>
</dbReference>
<evidence type="ECO:0000313" key="8">
    <source>
        <dbReference type="Proteomes" id="UP000325187"/>
    </source>
</evidence>
<dbReference type="Pfam" id="PF12625">
    <property type="entry name" value="Arabinose_bd"/>
    <property type="match status" value="1"/>
</dbReference>
<evidence type="ECO:0000256" key="2">
    <source>
        <dbReference type="ARBA" id="ARBA00023125"/>
    </source>
</evidence>
<dbReference type="InterPro" id="IPR009057">
    <property type="entry name" value="Homeodomain-like_sf"/>
</dbReference>
<keyword evidence="3" id="KW-0804">Transcription</keyword>
<gene>
    <name evidence="5" type="ORF">JCM17844_27720</name>
    <name evidence="6" type="ORF">JCM17845_26170</name>
</gene>
<evidence type="ECO:0000313" key="6">
    <source>
        <dbReference type="EMBL" id="GER01994.1"/>
    </source>
</evidence>
<dbReference type="Gene3D" id="1.10.10.60">
    <property type="entry name" value="Homeodomain-like"/>
    <property type="match status" value="1"/>
</dbReference>
<evidence type="ECO:0000256" key="1">
    <source>
        <dbReference type="ARBA" id="ARBA00023015"/>
    </source>
</evidence>
<dbReference type="AlphaFoldDB" id="A0A5A7N2S2"/>
<dbReference type="PANTHER" id="PTHR47894:SF4">
    <property type="entry name" value="HTH-TYPE TRANSCRIPTIONAL REGULATOR GADX"/>
    <property type="match status" value="1"/>
</dbReference>
<organism evidence="6 8">
    <name type="scientific">Iodidimonas gelatinilytica</name>
    <dbReference type="NCBI Taxonomy" id="1236966"/>
    <lineage>
        <taxon>Bacteria</taxon>
        <taxon>Pseudomonadati</taxon>
        <taxon>Pseudomonadota</taxon>
        <taxon>Alphaproteobacteria</taxon>
        <taxon>Iodidimonadales</taxon>
        <taxon>Iodidimonadaceae</taxon>
        <taxon>Iodidimonas</taxon>
    </lineage>
</organism>
<evidence type="ECO:0000313" key="7">
    <source>
        <dbReference type="Proteomes" id="UP000322084"/>
    </source>
</evidence>
<keyword evidence="1" id="KW-0805">Transcription regulation</keyword>
<evidence type="ECO:0000259" key="4">
    <source>
        <dbReference type="PROSITE" id="PS01124"/>
    </source>
</evidence>
<dbReference type="SUPFAM" id="SSF46689">
    <property type="entry name" value="Homeodomain-like"/>
    <property type="match status" value="1"/>
</dbReference>
<dbReference type="SMART" id="SM00342">
    <property type="entry name" value="HTH_ARAC"/>
    <property type="match status" value="1"/>
</dbReference>